<gene>
    <name evidence="2" type="ORF">SAMN02745202_00693</name>
</gene>
<evidence type="ECO:0000256" key="1">
    <source>
        <dbReference type="SAM" id="MobiDB-lite"/>
    </source>
</evidence>
<feature type="region of interest" description="Disordered" evidence="1">
    <location>
        <begin position="31"/>
        <end position="56"/>
    </location>
</feature>
<feature type="compositionally biased region" description="Polar residues" evidence="1">
    <location>
        <begin position="31"/>
        <end position="43"/>
    </location>
</feature>
<accession>A0A1T4MCL2</accession>
<dbReference type="AlphaFoldDB" id="A0A1T4MCL2"/>
<name>A0A1T4MCL2_9BACT</name>
<dbReference type="RefSeq" id="WP_159102031.1">
    <property type="nucleotide sequence ID" value="NZ_FUXK01000006.1"/>
</dbReference>
<evidence type="ECO:0000313" key="3">
    <source>
        <dbReference type="Proteomes" id="UP000190065"/>
    </source>
</evidence>
<protein>
    <submittedName>
        <fullName evidence="2">Uncharacterized protein</fullName>
    </submittedName>
</protein>
<proteinExistence type="predicted"/>
<evidence type="ECO:0000313" key="2">
    <source>
        <dbReference type="EMBL" id="SJZ64474.1"/>
    </source>
</evidence>
<reference evidence="2 3" key="1">
    <citation type="submission" date="2017-02" db="EMBL/GenBank/DDBJ databases">
        <authorList>
            <person name="Peterson S.W."/>
        </authorList>
    </citation>
    <scope>NUCLEOTIDE SEQUENCE [LARGE SCALE GENOMIC DNA]</scope>
    <source>
        <strain evidence="2 3">ATCC 43324</strain>
    </source>
</reference>
<sequence>MDKKKRRVYIAPKSVIFSMDELPIICTSVQPNVKQPGGSTQQDWESDQDVNIDDEI</sequence>
<dbReference type="EMBL" id="FUXK01000006">
    <property type="protein sequence ID" value="SJZ64474.1"/>
    <property type="molecule type" value="Genomic_DNA"/>
</dbReference>
<feature type="compositionally biased region" description="Acidic residues" evidence="1">
    <location>
        <begin position="44"/>
        <end position="56"/>
    </location>
</feature>
<organism evidence="2 3">
    <name type="scientific">Segatella oulorum</name>
    <dbReference type="NCBI Taxonomy" id="28136"/>
    <lineage>
        <taxon>Bacteria</taxon>
        <taxon>Pseudomonadati</taxon>
        <taxon>Bacteroidota</taxon>
        <taxon>Bacteroidia</taxon>
        <taxon>Bacteroidales</taxon>
        <taxon>Prevotellaceae</taxon>
        <taxon>Segatella</taxon>
    </lineage>
</organism>
<dbReference type="Proteomes" id="UP000190065">
    <property type="component" value="Unassembled WGS sequence"/>
</dbReference>